<evidence type="ECO:0000256" key="8">
    <source>
        <dbReference type="SAM" id="MobiDB-lite"/>
    </source>
</evidence>
<dbReference type="PANTHER" id="PTHR30288">
    <property type="entry name" value="FLAGELLAR CAP/ASSEMBLY PROTEIN FLID"/>
    <property type="match status" value="1"/>
</dbReference>
<dbReference type="PANTHER" id="PTHR30288:SF0">
    <property type="entry name" value="FLAGELLAR HOOK-ASSOCIATED PROTEIN 2"/>
    <property type="match status" value="1"/>
</dbReference>
<evidence type="ECO:0000256" key="5">
    <source>
        <dbReference type="ARBA" id="ARBA00023143"/>
    </source>
</evidence>
<organism evidence="11 12">
    <name type="scientific">Candidatus Lambdaproteobacteria bacterium RIFOXYD2_FULL_50_16</name>
    <dbReference type="NCBI Taxonomy" id="1817772"/>
    <lineage>
        <taxon>Bacteria</taxon>
        <taxon>Pseudomonadati</taxon>
        <taxon>Pseudomonadota</taxon>
        <taxon>Candidatus Lambdaproteobacteria</taxon>
    </lineage>
</organism>
<dbReference type="Pfam" id="PF02465">
    <property type="entry name" value="FliD_N"/>
    <property type="match status" value="1"/>
</dbReference>
<evidence type="ECO:0000313" key="11">
    <source>
        <dbReference type="EMBL" id="OGG95123.1"/>
    </source>
</evidence>
<reference evidence="11 12" key="1">
    <citation type="journal article" date="2016" name="Nat. Commun.">
        <title>Thousands of microbial genomes shed light on interconnected biogeochemical processes in an aquifer system.</title>
        <authorList>
            <person name="Anantharaman K."/>
            <person name="Brown C.T."/>
            <person name="Hug L.A."/>
            <person name="Sharon I."/>
            <person name="Castelle C.J."/>
            <person name="Probst A.J."/>
            <person name="Thomas B.C."/>
            <person name="Singh A."/>
            <person name="Wilkins M.J."/>
            <person name="Karaoz U."/>
            <person name="Brodie E.L."/>
            <person name="Williams K.H."/>
            <person name="Hubbard S.S."/>
            <person name="Banfield J.F."/>
        </authorList>
    </citation>
    <scope>NUCLEOTIDE SEQUENCE [LARGE SCALE GENOMIC DNA]</scope>
</reference>
<protein>
    <recommendedName>
        <fullName evidence="7">Filament cap protein</fullName>
    </recommendedName>
    <alternativeName>
        <fullName evidence="6">Flagellar cap protein</fullName>
    </alternativeName>
</protein>
<accession>A0A1F6GAJ1</accession>
<name>A0A1F6GAJ1_9PROT</name>
<keyword evidence="5" id="KW-0975">Bacterial flagellum</keyword>
<feature type="region of interest" description="Disordered" evidence="8">
    <location>
        <begin position="476"/>
        <end position="503"/>
    </location>
</feature>
<dbReference type="Proteomes" id="UP000178449">
    <property type="component" value="Unassembled WGS sequence"/>
</dbReference>
<dbReference type="InterPro" id="IPR003481">
    <property type="entry name" value="FliD_N"/>
</dbReference>
<dbReference type="AlphaFoldDB" id="A0A1F6GAJ1"/>
<feature type="domain" description="Flagellar hook-associated protein 2 N-terminal" evidence="9">
    <location>
        <begin position="17"/>
        <end position="113"/>
    </location>
</feature>
<dbReference type="STRING" id="1817772.A2527_08100"/>
<dbReference type="GO" id="GO:0007155">
    <property type="term" value="P:cell adhesion"/>
    <property type="evidence" value="ECO:0007669"/>
    <property type="project" value="InterPro"/>
</dbReference>
<sequence>MAEAISSNPNIVTGLGSGMDTKAIIEKLVDAEKKKIEPITKRMETKGLELDSWKQVKASLEKIKATAEPLSAKSLWEGKLVSSSNPDVIEALATSGAKPGKHTLVVDKLALNHQIASQGFAEKDVQIGTGVVTVQIGDEAASKINIDATNNTLQGFVDALKALDGDLDANIIKTGNKEKPYQVVLTSKKTGKEGEIQVLVNLEGAEGVESPTFDPYYIQPGRWKGIAKGEDQKPKAVGTGASTASPELIGNYTGTEPLELNFTVTNTGVIGVSETLRMRWDDNKGRHGYLDLGSFNYTPGEPIEIVDGISLVMTDGEVIVNDNFKATAKPYESDLFWWKPAESRAARIEQPSSWGRQATEGGPVITGKYEGEENDTFKLKVVGSGPVGEGDLRLEVTSENGYSGTVFIGEGYTPGSKVSLAKGLEVELKPGLLSDGDYATFDYQAESTEDYWWLDDADRVEGGQIKGESNWITPEKEEVEETGEGEAGVGPAEAAKPKGPRVSNADKKIVGQFQGYENRVYTFTALGSGSIGVTKGLELKWEDNQGNSGIVKVGGDFYQPGNPVEFDSGLSLMLGEGSIFETDSFTFRTFSPVIQPPQDAEVRLGATELGGGLLVTSPDNELEDVIDGVKLNLLATSEKPVTINIKGDTEKALAGIKDFVTAYNESLLLFQDSTKYDKESGEAGALQGDRNLPRIQDEMARIFINPVTGLPDDANLMMAVGLKIGSDGLIKVDEDKLANSISDDLSKVANLFRSYGQTETSGVSYLSSTENTKISGGDGFAIDITSPATKGFYTTKPLQEPVMIDEQNGSIYITVNGRESEEIKLESGSYSGEEIARDIQKKLIADKALGKMNVPVTFEKGQITIHSNLSGLRSMVNIRPKEISLAATHPLVGGVGKSGTDVAGTINGIELEGSGQILSGVDGTDFEGLKLYVSLTDNQIGDGAEATMTFTKGVGTKVQEYINNVLDPGEGALGIYTQNVEDQFKGYQKQASVLEDRIKVKREKLVEKFARMESKLGQLKSEQNYLSNQLSKLG</sequence>
<evidence type="ECO:0000256" key="6">
    <source>
        <dbReference type="ARBA" id="ARBA00033074"/>
    </source>
</evidence>
<gene>
    <name evidence="11" type="ORF">A2527_08100</name>
</gene>
<feature type="domain" description="Flagellar hook-associated protein 2 C-terminal" evidence="10">
    <location>
        <begin position="613"/>
        <end position="761"/>
    </location>
</feature>
<dbReference type="InterPro" id="IPR040026">
    <property type="entry name" value="FliD"/>
</dbReference>
<feature type="domain" description="Flagellar hook-associated protein 2 C-terminal" evidence="10">
    <location>
        <begin position="947"/>
        <end position="1020"/>
    </location>
</feature>
<comment type="subunit">
    <text evidence="3">Homopentamer.</text>
</comment>
<dbReference type="Pfam" id="PF07195">
    <property type="entry name" value="FliD_C"/>
    <property type="match status" value="2"/>
</dbReference>
<dbReference type="GO" id="GO:0071973">
    <property type="term" value="P:bacterial-type flagellum-dependent cell motility"/>
    <property type="evidence" value="ECO:0007669"/>
    <property type="project" value="TreeGrafter"/>
</dbReference>
<evidence type="ECO:0000256" key="7">
    <source>
        <dbReference type="ARBA" id="ARBA00033192"/>
    </source>
</evidence>
<comment type="caution">
    <text evidence="11">The sequence shown here is derived from an EMBL/GenBank/DDBJ whole genome shotgun (WGS) entry which is preliminary data.</text>
</comment>
<evidence type="ECO:0000256" key="4">
    <source>
        <dbReference type="ARBA" id="ARBA00023054"/>
    </source>
</evidence>
<dbReference type="EMBL" id="MFNE01000026">
    <property type="protein sequence ID" value="OGG95123.1"/>
    <property type="molecule type" value="Genomic_DNA"/>
</dbReference>
<comment type="subcellular location">
    <subcellularLocation>
        <location evidence="1">Bacterial flagellum</location>
    </subcellularLocation>
</comment>
<proteinExistence type="inferred from homology"/>
<evidence type="ECO:0000313" key="12">
    <source>
        <dbReference type="Proteomes" id="UP000178449"/>
    </source>
</evidence>
<dbReference type="GO" id="GO:0009421">
    <property type="term" value="C:bacterial-type flagellum filament cap"/>
    <property type="evidence" value="ECO:0007669"/>
    <property type="project" value="InterPro"/>
</dbReference>
<evidence type="ECO:0000256" key="1">
    <source>
        <dbReference type="ARBA" id="ARBA00004365"/>
    </source>
</evidence>
<evidence type="ECO:0000256" key="2">
    <source>
        <dbReference type="ARBA" id="ARBA00009764"/>
    </source>
</evidence>
<comment type="similarity">
    <text evidence="2">Belongs to the FliD family.</text>
</comment>
<evidence type="ECO:0000259" key="9">
    <source>
        <dbReference type="Pfam" id="PF02465"/>
    </source>
</evidence>
<dbReference type="InterPro" id="IPR010809">
    <property type="entry name" value="FliD_C"/>
</dbReference>
<evidence type="ECO:0000256" key="3">
    <source>
        <dbReference type="ARBA" id="ARBA00011255"/>
    </source>
</evidence>
<dbReference type="GO" id="GO:0009424">
    <property type="term" value="C:bacterial-type flagellum hook"/>
    <property type="evidence" value="ECO:0007669"/>
    <property type="project" value="InterPro"/>
</dbReference>
<keyword evidence="4" id="KW-0175">Coiled coil</keyword>
<evidence type="ECO:0000259" key="10">
    <source>
        <dbReference type="Pfam" id="PF07195"/>
    </source>
</evidence>